<dbReference type="RefSeq" id="WP_183902472.1">
    <property type="nucleotide sequence ID" value="NZ_JACIDW010000028.1"/>
</dbReference>
<dbReference type="AlphaFoldDB" id="A0A7W6CYW1"/>
<sequence length="60" mass="7039">MTDTTMKRRAILSLAQKIEARVRTDETAREIIAKACRRRDAKTERLRAARVQAEEQQRQL</sequence>
<evidence type="ECO:0000313" key="2">
    <source>
        <dbReference type="Proteomes" id="UP000582090"/>
    </source>
</evidence>
<comment type="caution">
    <text evidence="1">The sequence shown here is derived from an EMBL/GenBank/DDBJ whole genome shotgun (WGS) entry which is preliminary data.</text>
</comment>
<accession>A0A7W6CYW1</accession>
<proteinExistence type="predicted"/>
<dbReference type="EMBL" id="JACIDW010000028">
    <property type="protein sequence ID" value="MBB3967009.1"/>
    <property type="molecule type" value="Genomic_DNA"/>
</dbReference>
<gene>
    <name evidence="1" type="ORF">GGQ67_004702</name>
</gene>
<reference evidence="1 2" key="1">
    <citation type="submission" date="2020-08" db="EMBL/GenBank/DDBJ databases">
        <title>Genomic Encyclopedia of Type Strains, Phase IV (KMG-IV): sequencing the most valuable type-strain genomes for metagenomic binning, comparative biology and taxonomic classification.</title>
        <authorList>
            <person name="Goeker M."/>
        </authorList>
    </citation>
    <scope>NUCLEOTIDE SEQUENCE [LARGE SCALE GENOMIC DNA]</scope>
    <source>
        <strain evidence="1 2">DSM 26575</strain>
    </source>
</reference>
<protein>
    <submittedName>
        <fullName evidence="1">Uncharacterized protein</fullName>
    </submittedName>
</protein>
<dbReference type="Proteomes" id="UP000582090">
    <property type="component" value="Unassembled WGS sequence"/>
</dbReference>
<name>A0A7W6CYW1_9HYPH</name>
<evidence type="ECO:0000313" key="1">
    <source>
        <dbReference type="EMBL" id="MBB3967009.1"/>
    </source>
</evidence>
<keyword evidence="2" id="KW-1185">Reference proteome</keyword>
<organism evidence="1 2">
    <name type="scientific">Rhizobium metallidurans</name>
    <dbReference type="NCBI Taxonomy" id="1265931"/>
    <lineage>
        <taxon>Bacteria</taxon>
        <taxon>Pseudomonadati</taxon>
        <taxon>Pseudomonadota</taxon>
        <taxon>Alphaproteobacteria</taxon>
        <taxon>Hyphomicrobiales</taxon>
        <taxon>Rhizobiaceae</taxon>
        <taxon>Rhizobium/Agrobacterium group</taxon>
        <taxon>Rhizobium</taxon>
    </lineage>
</organism>